<dbReference type="FunCoup" id="A0A1H9N7A4">
    <property type="interactions" value="295"/>
</dbReference>
<accession>A0A1H9N7A4</accession>
<reference evidence="5" key="1">
    <citation type="submission" date="2016-10" db="EMBL/GenBank/DDBJ databases">
        <authorList>
            <person name="Varghese N."/>
            <person name="Submissions S."/>
        </authorList>
    </citation>
    <scope>NUCLEOTIDE SEQUENCE [LARGE SCALE GENOMIC DNA]</scope>
    <source>
        <strain evidence="5">DSM 24740</strain>
    </source>
</reference>
<dbReference type="Pfam" id="PF01370">
    <property type="entry name" value="Epimerase"/>
    <property type="match status" value="1"/>
</dbReference>
<dbReference type="NCBIfam" id="TIGR01777">
    <property type="entry name" value="yfcH"/>
    <property type="match status" value="1"/>
</dbReference>
<dbReference type="Proteomes" id="UP000199021">
    <property type="component" value="Unassembled WGS sequence"/>
</dbReference>
<gene>
    <name evidence="4" type="ORF">SAMN05444359_13429</name>
</gene>
<name>A0A1H9N7A4_9BACT</name>
<evidence type="ECO:0000259" key="3">
    <source>
        <dbReference type="Pfam" id="PF08338"/>
    </source>
</evidence>
<dbReference type="InParanoid" id="A0A1H9N7A4"/>
<evidence type="ECO:0000256" key="1">
    <source>
        <dbReference type="ARBA" id="ARBA00009353"/>
    </source>
</evidence>
<dbReference type="SUPFAM" id="SSF51735">
    <property type="entry name" value="NAD(P)-binding Rossmann-fold domains"/>
    <property type="match status" value="1"/>
</dbReference>
<dbReference type="AlphaFoldDB" id="A0A1H9N7A4"/>
<dbReference type="EMBL" id="FOFB01000034">
    <property type="protein sequence ID" value="SER31691.1"/>
    <property type="molecule type" value="Genomic_DNA"/>
</dbReference>
<dbReference type="RefSeq" id="WP_090172818.1">
    <property type="nucleotide sequence ID" value="NZ_FOFB01000034.1"/>
</dbReference>
<evidence type="ECO:0008006" key="6">
    <source>
        <dbReference type="Google" id="ProtNLM"/>
    </source>
</evidence>
<dbReference type="PANTHER" id="PTHR11092">
    <property type="entry name" value="SUGAR NUCLEOTIDE EPIMERASE RELATED"/>
    <property type="match status" value="1"/>
</dbReference>
<dbReference type="OrthoDB" id="9801773at2"/>
<sequence>MATILIGGGTGFIGKHLSKRLQALGHEVRHLSRSARPDSAFKTFVWDVEKQTIDDAAFTDVDYVVNLAGAGIVDKRWTEARKQVIINSRVNSSGLLAATFARLGVKPKLYLSASAIGYYGDRGSEWLGEDAAPGEGFLTKSCVLWEESAEEVARLGIPVFINRTGIVLHPKEGALQKMLIPLHFFVSTYFGDGRQYYSWIHIDDMVETYVFAIGQQLEGIYNGVAPVPVTNKKLAAALGPAKGKPALVLPAPAFAMKLAMGEMSHTVLDGARCSAEKFLNAGFTFQHPEIDGALSDLLA</sequence>
<comment type="similarity">
    <text evidence="1">Belongs to the NAD(P)-dependent epimerase/dehydratase family. SDR39U1 subfamily.</text>
</comment>
<dbReference type="InterPro" id="IPR036291">
    <property type="entry name" value="NAD(P)-bd_dom_sf"/>
</dbReference>
<dbReference type="InterPro" id="IPR001509">
    <property type="entry name" value="Epimerase_deHydtase"/>
</dbReference>
<dbReference type="PANTHER" id="PTHR11092:SF0">
    <property type="entry name" value="EPIMERASE FAMILY PROTEIN SDR39U1"/>
    <property type="match status" value="1"/>
</dbReference>
<proteinExistence type="inferred from homology"/>
<evidence type="ECO:0000313" key="4">
    <source>
        <dbReference type="EMBL" id="SER31691.1"/>
    </source>
</evidence>
<dbReference type="InterPro" id="IPR010099">
    <property type="entry name" value="SDR39U1"/>
</dbReference>
<dbReference type="STRING" id="478744.SAMN05444359_13429"/>
<feature type="domain" description="DUF1731" evidence="3">
    <location>
        <begin position="251"/>
        <end position="297"/>
    </location>
</feature>
<dbReference type="Gene3D" id="3.40.50.720">
    <property type="entry name" value="NAD(P)-binding Rossmann-like Domain"/>
    <property type="match status" value="1"/>
</dbReference>
<evidence type="ECO:0000259" key="2">
    <source>
        <dbReference type="Pfam" id="PF01370"/>
    </source>
</evidence>
<organism evidence="4 5">
    <name type="scientific">Neolewinella agarilytica</name>
    <dbReference type="NCBI Taxonomy" id="478744"/>
    <lineage>
        <taxon>Bacteria</taxon>
        <taxon>Pseudomonadati</taxon>
        <taxon>Bacteroidota</taxon>
        <taxon>Saprospiria</taxon>
        <taxon>Saprospirales</taxon>
        <taxon>Lewinellaceae</taxon>
        <taxon>Neolewinella</taxon>
    </lineage>
</organism>
<keyword evidence="5" id="KW-1185">Reference proteome</keyword>
<protein>
    <recommendedName>
        <fullName evidence="6">TIGR01777 family protein</fullName>
    </recommendedName>
</protein>
<dbReference type="Pfam" id="PF08338">
    <property type="entry name" value="DUF1731"/>
    <property type="match status" value="1"/>
</dbReference>
<dbReference type="InterPro" id="IPR013549">
    <property type="entry name" value="DUF1731"/>
</dbReference>
<feature type="domain" description="NAD-dependent epimerase/dehydratase" evidence="2">
    <location>
        <begin position="4"/>
        <end position="215"/>
    </location>
</feature>
<evidence type="ECO:0000313" key="5">
    <source>
        <dbReference type="Proteomes" id="UP000199021"/>
    </source>
</evidence>